<comment type="caution">
    <text evidence="1">The sequence shown here is derived from an EMBL/GenBank/DDBJ whole genome shotgun (WGS) entry which is preliminary data.</text>
</comment>
<evidence type="ECO:0000313" key="1">
    <source>
        <dbReference type="EMBL" id="MDR6779406.1"/>
    </source>
</evidence>
<gene>
    <name evidence="1" type="ORF">J2W98_003686</name>
</gene>
<accession>A0ABU1QID1</accession>
<proteinExistence type="predicted"/>
<sequence>MMCDELTFVGYFSSEERNIERTNLYLFKNRLYLIKSESIDGYGYSDTQYKIMDLHNSTIVYSQSEFEEEKDNMFFVEKYIEDSKIR</sequence>
<name>A0ABU1QID1_9BACL</name>
<dbReference type="EMBL" id="JAVDUG010000004">
    <property type="protein sequence ID" value="MDR6779406.1"/>
    <property type="molecule type" value="Genomic_DNA"/>
</dbReference>
<reference evidence="1 2" key="1">
    <citation type="submission" date="2023-07" db="EMBL/GenBank/DDBJ databases">
        <title>Sorghum-associated microbial communities from plants grown in Nebraska, USA.</title>
        <authorList>
            <person name="Schachtman D."/>
        </authorList>
    </citation>
    <scope>NUCLEOTIDE SEQUENCE [LARGE SCALE GENOMIC DNA]</scope>
    <source>
        <strain evidence="1 2">BE143</strain>
    </source>
</reference>
<dbReference type="Proteomes" id="UP001266807">
    <property type="component" value="Unassembled WGS sequence"/>
</dbReference>
<protein>
    <submittedName>
        <fullName evidence="1">Uncharacterized protein</fullName>
    </submittedName>
</protein>
<keyword evidence="2" id="KW-1185">Reference proteome</keyword>
<organism evidence="1 2">
    <name type="scientific">Paenibacillus peoriae</name>
    <dbReference type="NCBI Taxonomy" id="59893"/>
    <lineage>
        <taxon>Bacteria</taxon>
        <taxon>Bacillati</taxon>
        <taxon>Bacillota</taxon>
        <taxon>Bacilli</taxon>
        <taxon>Bacillales</taxon>
        <taxon>Paenibacillaceae</taxon>
        <taxon>Paenibacillus</taxon>
    </lineage>
</organism>
<evidence type="ECO:0000313" key="2">
    <source>
        <dbReference type="Proteomes" id="UP001266807"/>
    </source>
</evidence>